<protein>
    <submittedName>
        <fullName evidence="1">Uncharacterized protein</fullName>
    </submittedName>
</protein>
<dbReference type="EMBL" id="JAWDJW010010770">
    <property type="protein sequence ID" value="KAK3045316.1"/>
    <property type="molecule type" value="Genomic_DNA"/>
</dbReference>
<name>A0ACC3CWA4_9PEZI</name>
<evidence type="ECO:0000313" key="1">
    <source>
        <dbReference type="EMBL" id="KAK3045316.1"/>
    </source>
</evidence>
<evidence type="ECO:0000313" key="2">
    <source>
        <dbReference type="Proteomes" id="UP001186974"/>
    </source>
</evidence>
<keyword evidence="2" id="KW-1185">Reference proteome</keyword>
<dbReference type="Proteomes" id="UP001186974">
    <property type="component" value="Unassembled WGS sequence"/>
</dbReference>
<reference evidence="1" key="1">
    <citation type="submission" date="2024-09" db="EMBL/GenBank/DDBJ databases">
        <title>Black Yeasts Isolated from many extreme environments.</title>
        <authorList>
            <person name="Coleine C."/>
            <person name="Stajich J.E."/>
            <person name="Selbmann L."/>
        </authorList>
    </citation>
    <scope>NUCLEOTIDE SEQUENCE</scope>
    <source>
        <strain evidence="1">CCFEE 5737</strain>
    </source>
</reference>
<accession>A0ACC3CWA4</accession>
<sequence length="227" mass="25125">MSSNPSEDELVQAVLQTIDNGAYPESEGIASAELPVGVLPKLLDAVNQARSNTEIRDVSRSAAPDIDGWITQAKQLQVEIEHSKAVARDIVQQAQAGQNLRAEHHDASNKVALLREEVAFNEHLSEMMERINLIKKVLQEAETALDTGKLLEGIESVVQAHKRIADLEGHQESRRYAAMIQEKASKLRTVAADTARECWRNMVVVADNKLTFEREAEGKFNPGRPVD</sequence>
<proteinExistence type="predicted"/>
<comment type="caution">
    <text evidence="1">The sequence shown here is derived from an EMBL/GenBank/DDBJ whole genome shotgun (WGS) entry which is preliminary data.</text>
</comment>
<gene>
    <name evidence="1" type="ORF">LTS18_014050</name>
</gene>
<organism evidence="1 2">
    <name type="scientific">Coniosporium uncinatum</name>
    <dbReference type="NCBI Taxonomy" id="93489"/>
    <lineage>
        <taxon>Eukaryota</taxon>
        <taxon>Fungi</taxon>
        <taxon>Dikarya</taxon>
        <taxon>Ascomycota</taxon>
        <taxon>Pezizomycotina</taxon>
        <taxon>Dothideomycetes</taxon>
        <taxon>Dothideomycetes incertae sedis</taxon>
        <taxon>Coniosporium</taxon>
    </lineage>
</organism>